<keyword evidence="2" id="KW-0520">NAD</keyword>
<dbReference type="Gene3D" id="3.40.50.720">
    <property type="entry name" value="NAD(P)-binding Rossmann-like Domain"/>
    <property type="match status" value="2"/>
</dbReference>
<evidence type="ECO:0000259" key="5">
    <source>
        <dbReference type="Pfam" id="PF02826"/>
    </source>
</evidence>
<dbReference type="RefSeq" id="WP_092723721.1">
    <property type="nucleotide sequence ID" value="NZ_FNNO01000007.1"/>
</dbReference>
<dbReference type="PANTHER" id="PTHR43026:SF1">
    <property type="entry name" value="2-HYDROXYACID DEHYDROGENASE HOMOLOG 1-RELATED"/>
    <property type="match status" value="1"/>
</dbReference>
<accession>A0A8X8IH65</accession>
<dbReference type="GO" id="GO:0016616">
    <property type="term" value="F:oxidoreductase activity, acting on the CH-OH group of donors, NAD or NADP as acceptor"/>
    <property type="evidence" value="ECO:0007669"/>
    <property type="project" value="InterPro"/>
</dbReference>
<dbReference type="SUPFAM" id="SSF51735">
    <property type="entry name" value="NAD(P)-binding Rossmann-fold domains"/>
    <property type="match status" value="1"/>
</dbReference>
<dbReference type="InterPro" id="IPR058205">
    <property type="entry name" value="D-LDH-like"/>
</dbReference>
<dbReference type="InterPro" id="IPR006140">
    <property type="entry name" value="D-isomer_DH_NAD-bd"/>
</dbReference>
<organism evidence="6 7">
    <name type="scientific">Hydrobacter penzbergensis</name>
    <dbReference type="NCBI Taxonomy" id="1235997"/>
    <lineage>
        <taxon>Bacteria</taxon>
        <taxon>Pseudomonadati</taxon>
        <taxon>Bacteroidota</taxon>
        <taxon>Chitinophagia</taxon>
        <taxon>Chitinophagales</taxon>
        <taxon>Chitinophagaceae</taxon>
        <taxon>Hydrobacter</taxon>
    </lineage>
</organism>
<comment type="similarity">
    <text evidence="1 3">Belongs to the D-isomer specific 2-hydroxyacid dehydrogenase family.</text>
</comment>
<dbReference type="Proteomes" id="UP000198711">
    <property type="component" value="Unassembled WGS sequence"/>
</dbReference>
<name>A0A8X8IH65_9BACT</name>
<keyword evidence="7" id="KW-1185">Reference proteome</keyword>
<evidence type="ECO:0000313" key="6">
    <source>
        <dbReference type="EMBL" id="SDW92788.1"/>
    </source>
</evidence>
<proteinExistence type="inferred from homology"/>
<dbReference type="GO" id="GO:0051287">
    <property type="term" value="F:NAD binding"/>
    <property type="evidence" value="ECO:0007669"/>
    <property type="project" value="InterPro"/>
</dbReference>
<evidence type="ECO:0000259" key="4">
    <source>
        <dbReference type="Pfam" id="PF00389"/>
    </source>
</evidence>
<gene>
    <name evidence="6" type="ORF">SAMN05444410_10769</name>
</gene>
<feature type="domain" description="D-isomer specific 2-hydroxyacid dehydrogenase catalytic" evidence="4">
    <location>
        <begin position="21"/>
        <end position="327"/>
    </location>
</feature>
<dbReference type="Pfam" id="PF02826">
    <property type="entry name" value="2-Hacid_dh_C"/>
    <property type="match status" value="1"/>
</dbReference>
<evidence type="ECO:0000313" key="7">
    <source>
        <dbReference type="Proteomes" id="UP000198711"/>
    </source>
</evidence>
<dbReference type="EMBL" id="FNNO01000007">
    <property type="protein sequence ID" value="SDW92788.1"/>
    <property type="molecule type" value="Genomic_DNA"/>
</dbReference>
<evidence type="ECO:0000256" key="2">
    <source>
        <dbReference type="ARBA" id="ARBA00023027"/>
    </source>
</evidence>
<protein>
    <submittedName>
        <fullName evidence="6">D-lactate dehydrogenase</fullName>
    </submittedName>
</protein>
<dbReference type="InterPro" id="IPR006139">
    <property type="entry name" value="D-isomer_2_OHA_DH_cat_dom"/>
</dbReference>
<evidence type="ECO:0000256" key="3">
    <source>
        <dbReference type="RuleBase" id="RU003719"/>
    </source>
</evidence>
<comment type="caution">
    <text evidence="6">The sequence shown here is derived from an EMBL/GenBank/DDBJ whole genome shotgun (WGS) entry which is preliminary data.</text>
</comment>
<dbReference type="Pfam" id="PF00389">
    <property type="entry name" value="2-Hacid_dh"/>
    <property type="match status" value="1"/>
</dbReference>
<sequence length="333" mass="37018">MRTLFYSTKDFEQSYLLKANLLHNDISFTETPLSLKTADEADGYDAVSVFTADDGSADVLKRLHQNGVKFIAIRAAGHDNIDLKKAAELGIRVANVPDYSPYAIAEHTVALILSLNRRIILSDKQVHLHNFTISDLIGFDLHNKTIGVIGVGKIGGVLIKILHGFGCHLLAHDILENEKLKLQYGFEYVSLQRLCSESNIISIHTCLTPQTKYLINKKFIDLMQRGVMLINTCRGGCVNTADVIAGLESGQIGYYGADVYENERGLFFNDLSGKNLEDPLLKKLLDMPNVLITPHQAFATNEALANIAATTFYNIDCWKKGKINKHELRLKAI</sequence>
<evidence type="ECO:0000256" key="1">
    <source>
        <dbReference type="ARBA" id="ARBA00005854"/>
    </source>
</evidence>
<dbReference type="InterPro" id="IPR036291">
    <property type="entry name" value="NAD(P)-bd_dom_sf"/>
</dbReference>
<dbReference type="PROSITE" id="PS00065">
    <property type="entry name" value="D_2_HYDROXYACID_DH_1"/>
    <property type="match status" value="1"/>
</dbReference>
<feature type="domain" description="D-isomer specific 2-hydroxyacid dehydrogenase NAD-binding" evidence="5">
    <location>
        <begin position="109"/>
        <end position="297"/>
    </location>
</feature>
<reference evidence="6 7" key="1">
    <citation type="submission" date="2016-10" db="EMBL/GenBank/DDBJ databases">
        <authorList>
            <person name="Varghese N."/>
            <person name="Submissions S."/>
        </authorList>
    </citation>
    <scope>NUCLEOTIDE SEQUENCE [LARGE SCALE GENOMIC DNA]</scope>
    <source>
        <strain evidence="6 7">DSM 25353</strain>
    </source>
</reference>
<keyword evidence="3" id="KW-0560">Oxidoreductase</keyword>
<dbReference type="PANTHER" id="PTHR43026">
    <property type="entry name" value="2-HYDROXYACID DEHYDROGENASE HOMOLOG 1-RELATED"/>
    <property type="match status" value="1"/>
</dbReference>
<dbReference type="AlphaFoldDB" id="A0A8X8IH65"/>
<dbReference type="InterPro" id="IPR029752">
    <property type="entry name" value="D-isomer_DH_CS1"/>
</dbReference>
<dbReference type="CDD" id="cd12183">
    <property type="entry name" value="LDH_like_2"/>
    <property type="match status" value="1"/>
</dbReference>
<dbReference type="SUPFAM" id="SSF52283">
    <property type="entry name" value="Formate/glycerate dehydrogenase catalytic domain-like"/>
    <property type="match status" value="1"/>
</dbReference>